<evidence type="ECO:0000256" key="4">
    <source>
        <dbReference type="ARBA" id="ARBA00023002"/>
    </source>
</evidence>
<dbReference type="PANTHER" id="PTHR43004:SF19">
    <property type="entry name" value="BINDING MONOOXYGENASE, PUTATIVE (JCVI)-RELATED"/>
    <property type="match status" value="1"/>
</dbReference>
<sequence length="64" mass="6800">MTSLVDVLIVGAGPAGLLCAYNLSQAGFHVRIVDKETEASQEGKADMSHIRGMEILDVRTSLLA</sequence>
<accession>A0A8H2Y2Q6</accession>
<dbReference type="InterPro" id="IPR002938">
    <property type="entry name" value="FAD-bd"/>
</dbReference>
<dbReference type="PANTHER" id="PTHR43004">
    <property type="entry name" value="TRK SYSTEM POTASSIUM UPTAKE PROTEIN"/>
    <property type="match status" value="1"/>
</dbReference>
<reference evidence="6" key="1">
    <citation type="submission" date="2021-01" db="EMBL/GenBank/DDBJ databases">
        <authorList>
            <person name="Kaushik A."/>
        </authorList>
    </citation>
    <scope>NUCLEOTIDE SEQUENCE</scope>
    <source>
        <strain evidence="6">AG1-1C</strain>
    </source>
</reference>
<dbReference type="Pfam" id="PF01494">
    <property type="entry name" value="FAD_binding_3"/>
    <property type="match status" value="1"/>
</dbReference>
<gene>
    <name evidence="6" type="ORF">RDB_LOCUS128490</name>
</gene>
<comment type="caution">
    <text evidence="6">The sequence shown here is derived from an EMBL/GenBank/DDBJ whole genome shotgun (WGS) entry which is preliminary data.</text>
</comment>
<comment type="cofactor">
    <cofactor evidence="1">
        <name>FAD</name>
        <dbReference type="ChEBI" id="CHEBI:57692"/>
    </cofactor>
</comment>
<keyword evidence="2" id="KW-0285">Flavoprotein</keyword>
<evidence type="ECO:0000259" key="5">
    <source>
        <dbReference type="Pfam" id="PF01494"/>
    </source>
</evidence>
<proteinExistence type="predicted"/>
<dbReference type="GO" id="GO:0071949">
    <property type="term" value="F:FAD binding"/>
    <property type="evidence" value="ECO:0007669"/>
    <property type="project" value="InterPro"/>
</dbReference>
<evidence type="ECO:0000256" key="3">
    <source>
        <dbReference type="ARBA" id="ARBA00022827"/>
    </source>
</evidence>
<protein>
    <recommendedName>
        <fullName evidence="5">FAD-binding domain-containing protein</fullName>
    </recommendedName>
</protein>
<keyword evidence="3" id="KW-0274">FAD</keyword>
<name>A0A8H2Y2Q6_9AGAM</name>
<dbReference type="AlphaFoldDB" id="A0A8H2Y2Q6"/>
<organism evidence="6 7">
    <name type="scientific">Rhizoctonia solani</name>
    <dbReference type="NCBI Taxonomy" id="456999"/>
    <lineage>
        <taxon>Eukaryota</taxon>
        <taxon>Fungi</taxon>
        <taxon>Dikarya</taxon>
        <taxon>Basidiomycota</taxon>
        <taxon>Agaricomycotina</taxon>
        <taxon>Agaricomycetes</taxon>
        <taxon>Cantharellales</taxon>
        <taxon>Ceratobasidiaceae</taxon>
        <taxon>Rhizoctonia</taxon>
    </lineage>
</organism>
<evidence type="ECO:0000256" key="1">
    <source>
        <dbReference type="ARBA" id="ARBA00001974"/>
    </source>
</evidence>
<dbReference type="Proteomes" id="UP000663846">
    <property type="component" value="Unassembled WGS sequence"/>
</dbReference>
<dbReference type="GO" id="GO:0016709">
    <property type="term" value="F:oxidoreductase activity, acting on paired donors, with incorporation or reduction of molecular oxygen, NAD(P)H as one donor, and incorporation of one atom of oxygen"/>
    <property type="evidence" value="ECO:0007669"/>
    <property type="project" value="UniProtKB-ARBA"/>
</dbReference>
<dbReference type="Gene3D" id="3.50.50.60">
    <property type="entry name" value="FAD/NAD(P)-binding domain"/>
    <property type="match status" value="1"/>
</dbReference>
<dbReference type="InterPro" id="IPR036188">
    <property type="entry name" value="FAD/NAD-bd_sf"/>
</dbReference>
<dbReference type="EMBL" id="CAJMWS010000389">
    <property type="protein sequence ID" value="CAE6440415.1"/>
    <property type="molecule type" value="Genomic_DNA"/>
</dbReference>
<evidence type="ECO:0000313" key="7">
    <source>
        <dbReference type="Proteomes" id="UP000663846"/>
    </source>
</evidence>
<dbReference type="InterPro" id="IPR050641">
    <property type="entry name" value="RIFMO-like"/>
</dbReference>
<keyword evidence="4" id="KW-0560">Oxidoreductase</keyword>
<evidence type="ECO:0000313" key="6">
    <source>
        <dbReference type="EMBL" id="CAE6440415.1"/>
    </source>
</evidence>
<dbReference type="SUPFAM" id="SSF51905">
    <property type="entry name" value="FAD/NAD(P)-binding domain"/>
    <property type="match status" value="1"/>
</dbReference>
<evidence type="ECO:0000256" key="2">
    <source>
        <dbReference type="ARBA" id="ARBA00022630"/>
    </source>
</evidence>
<feature type="domain" description="FAD-binding" evidence="5">
    <location>
        <begin position="5"/>
        <end position="57"/>
    </location>
</feature>